<comment type="caution">
    <text evidence="2">The sequence shown here is derived from an EMBL/GenBank/DDBJ whole genome shotgun (WGS) entry which is preliminary data.</text>
</comment>
<dbReference type="AlphaFoldDB" id="A0A8S1RPN7"/>
<evidence type="ECO:0000313" key="2">
    <source>
        <dbReference type="EMBL" id="CAD8130701.1"/>
    </source>
</evidence>
<proteinExistence type="predicted"/>
<evidence type="ECO:0008006" key="4">
    <source>
        <dbReference type="Google" id="ProtNLM"/>
    </source>
</evidence>
<organism evidence="2 3">
    <name type="scientific">Paramecium sonneborni</name>
    <dbReference type="NCBI Taxonomy" id="65129"/>
    <lineage>
        <taxon>Eukaryota</taxon>
        <taxon>Sar</taxon>
        <taxon>Alveolata</taxon>
        <taxon>Ciliophora</taxon>
        <taxon>Intramacronucleata</taxon>
        <taxon>Oligohymenophorea</taxon>
        <taxon>Peniculida</taxon>
        <taxon>Parameciidae</taxon>
        <taxon>Paramecium</taxon>
    </lineage>
</organism>
<sequence length="112" mass="13327">MTCDQPPNSICHTYTPQSSTCEVVVVQARFSDDLLSVIIKFDFPLNLHIFIFKLKKIFDIKYYRKLLLNYLARIHCVILIFILIRNQLLIFENKLKLCQEIYQTFIQINLDI</sequence>
<gene>
    <name evidence="2" type="ORF">PSON_ATCC_30995.1.T3190001</name>
</gene>
<name>A0A8S1RPN7_9CILI</name>
<dbReference type="Proteomes" id="UP000692954">
    <property type="component" value="Unassembled WGS sequence"/>
</dbReference>
<dbReference type="OrthoDB" id="10669105at2759"/>
<dbReference type="PANTHER" id="PTHR15332:SF175">
    <property type="entry name" value="PROPROTEIN CONVERTASE SUBTILISIN_KEXIN TYPE 5-LIKE"/>
    <property type="match status" value="1"/>
</dbReference>
<keyword evidence="1" id="KW-1133">Transmembrane helix</keyword>
<dbReference type="EMBL" id="CAJJDN010000319">
    <property type="protein sequence ID" value="CAD8130701.1"/>
    <property type="molecule type" value="Genomic_DNA"/>
</dbReference>
<keyword evidence="3" id="KW-1185">Reference proteome</keyword>
<feature type="transmembrane region" description="Helical" evidence="1">
    <location>
        <begin position="66"/>
        <end position="84"/>
    </location>
</feature>
<keyword evidence="1" id="KW-0472">Membrane</keyword>
<keyword evidence="1" id="KW-0812">Transmembrane</keyword>
<evidence type="ECO:0000256" key="1">
    <source>
        <dbReference type="SAM" id="Phobius"/>
    </source>
</evidence>
<evidence type="ECO:0000313" key="3">
    <source>
        <dbReference type="Proteomes" id="UP000692954"/>
    </source>
</evidence>
<dbReference type="PANTHER" id="PTHR15332">
    <property type="entry name" value="PROPROTEIN CONVERTASE SUBTILISIN_KEXIN TYPE 5-LIKE"/>
    <property type="match status" value="1"/>
</dbReference>
<protein>
    <recommendedName>
        <fullName evidence="4">Transmembrane protein</fullName>
    </recommendedName>
</protein>
<accession>A0A8S1RPN7</accession>
<reference evidence="2" key="1">
    <citation type="submission" date="2021-01" db="EMBL/GenBank/DDBJ databases">
        <authorList>
            <consortium name="Genoscope - CEA"/>
            <person name="William W."/>
        </authorList>
    </citation>
    <scope>NUCLEOTIDE SEQUENCE</scope>
</reference>